<feature type="signal peptide" evidence="1">
    <location>
        <begin position="1"/>
        <end position="28"/>
    </location>
</feature>
<organism evidence="2 3">
    <name type="scientific">Dietzia maris</name>
    <dbReference type="NCBI Taxonomy" id="37915"/>
    <lineage>
        <taxon>Bacteria</taxon>
        <taxon>Bacillati</taxon>
        <taxon>Actinomycetota</taxon>
        <taxon>Actinomycetes</taxon>
        <taxon>Mycobacteriales</taxon>
        <taxon>Dietziaceae</taxon>
        <taxon>Dietzia</taxon>
    </lineage>
</organism>
<accession>A0ABT8GZI8</accession>
<dbReference type="EMBL" id="JAUHTB010000005">
    <property type="protein sequence ID" value="MDN4505617.1"/>
    <property type="molecule type" value="Genomic_DNA"/>
</dbReference>
<dbReference type="RefSeq" id="WP_120286411.1">
    <property type="nucleotide sequence ID" value="NZ_JAUHTB010000005.1"/>
</dbReference>
<evidence type="ECO:0000313" key="2">
    <source>
        <dbReference type="EMBL" id="MDN4505617.1"/>
    </source>
</evidence>
<protein>
    <submittedName>
        <fullName evidence="2">Uncharacterized protein</fullName>
    </submittedName>
</protein>
<name>A0ABT8GZI8_9ACTN</name>
<keyword evidence="1" id="KW-0732">Signal</keyword>
<comment type="caution">
    <text evidence="2">The sequence shown here is derived from an EMBL/GenBank/DDBJ whole genome shotgun (WGS) entry which is preliminary data.</text>
</comment>
<gene>
    <name evidence="2" type="ORF">QYF62_06085</name>
</gene>
<feature type="chain" id="PRO_5046430904" evidence="1">
    <location>
        <begin position="29"/>
        <end position="227"/>
    </location>
</feature>
<evidence type="ECO:0000256" key="1">
    <source>
        <dbReference type="SAM" id="SignalP"/>
    </source>
</evidence>
<keyword evidence="3" id="KW-1185">Reference proteome</keyword>
<sequence length="227" mass="23389">MRSSTRLGVAAAAAAIASVTALSGAASAQIGGDTGSVAAGDFTTKSPSILVSDRTDDGVEVTYTNKTDRSVACMGYSAPAEVIKAFDAHVDRYGVNSLTADASEAMSDTLEKYETEEMAARIFGLLFDGTVVGATGGGVGFDPELPDVFIDRDESMTWDVPAPTGYQAEALVLCVEPNEEFDYEAVEGQDAMPFSYAEYVSTTQGRGILGSLDVGGSLGSLTGSLGS</sequence>
<evidence type="ECO:0000313" key="3">
    <source>
        <dbReference type="Proteomes" id="UP001172702"/>
    </source>
</evidence>
<dbReference type="Proteomes" id="UP001172702">
    <property type="component" value="Unassembled WGS sequence"/>
</dbReference>
<proteinExistence type="predicted"/>
<reference evidence="2 3" key="1">
    <citation type="submission" date="2023-07" db="EMBL/GenBank/DDBJ databases">
        <title>Strategy for survival of the halotoleranting strain Dietzia MX2 from the Yakshinskoe mineral salts deposit.</title>
        <authorList>
            <person name="Kharitonova M.A."/>
            <person name="Kupriyanova-Ashina F.G."/>
            <person name="Shakirov T.R."/>
            <person name="Vafina M.S."/>
            <person name="Ilinskaya O.N."/>
        </authorList>
    </citation>
    <scope>NUCLEOTIDE SEQUENCE [LARGE SCALE GENOMIC DNA]</scope>
    <source>
        <strain evidence="2 3">MX2</strain>
    </source>
</reference>